<gene>
    <name evidence="2" type="ORF">JOM49_001959</name>
</gene>
<sequence length="405" mass="45498">MSETFTWDNVEFDLSDPAFVSDPEAAKRWLEGPRDVCPGRFSDNAEVYVVTKYHQVRGLLADPRVSNHPPEGVHLDSMRKRGVPEELLKYFDSTIMTMEPDDHQRVRGLVTAAFSAKRVRSLRPRIEELTNSLLDRMDPAGVNDLVADYAHPISTTMICELLGVDDEYRDQWIKWTGVFTTFLRPDPKLLPPSLHGMIDTIKRLIDARRAEPGDDLISDLVRISDQTEKLDQVELVALALVLVQAGLDTVRHSIALSLYNLFTHPEQLELVKHNPGDTVRAVMELMRYAGPIKMALPRFATEPIELDGVTIPADGQIQLVVAAANNDPERFHEPRKLDVTRQDNPQLSFAHGAHFCPGASLATAETEIALNTLFARYPDVRLAVDPAEIGPRFLRAVERLPVHLK</sequence>
<protein>
    <submittedName>
        <fullName evidence="2">6-deoxyerythronolide B hydroxylase</fullName>
        <ecNumber evidence="2">1.14.15.35</ecNumber>
    </submittedName>
</protein>
<dbReference type="InterPro" id="IPR001128">
    <property type="entry name" value="Cyt_P450"/>
</dbReference>
<keyword evidence="3" id="KW-1185">Reference proteome</keyword>
<name>A0ABS4PM75_9PSEU</name>
<reference evidence="2 3" key="1">
    <citation type="submission" date="2021-03" db="EMBL/GenBank/DDBJ databases">
        <title>Sequencing the genomes of 1000 actinobacteria strains.</title>
        <authorList>
            <person name="Klenk H.-P."/>
        </authorList>
    </citation>
    <scope>NUCLEOTIDE SEQUENCE [LARGE SCALE GENOMIC DNA]</scope>
    <source>
        <strain evidence="2 3">DSM 45510</strain>
    </source>
</reference>
<evidence type="ECO:0000313" key="2">
    <source>
        <dbReference type="EMBL" id="MBP2180433.1"/>
    </source>
</evidence>
<dbReference type="RefSeq" id="WP_209664004.1">
    <property type="nucleotide sequence ID" value="NZ_JAGGMS010000001.1"/>
</dbReference>
<dbReference type="EMBL" id="JAGGMS010000001">
    <property type="protein sequence ID" value="MBP2180433.1"/>
    <property type="molecule type" value="Genomic_DNA"/>
</dbReference>
<evidence type="ECO:0000256" key="1">
    <source>
        <dbReference type="ARBA" id="ARBA00010617"/>
    </source>
</evidence>
<dbReference type="PANTHER" id="PTHR46696">
    <property type="entry name" value="P450, PUTATIVE (EUROFUNG)-RELATED"/>
    <property type="match status" value="1"/>
</dbReference>
<accession>A0ABS4PM75</accession>
<dbReference type="PRINTS" id="PR00359">
    <property type="entry name" value="BP450"/>
</dbReference>
<dbReference type="Gene3D" id="1.10.630.10">
    <property type="entry name" value="Cytochrome P450"/>
    <property type="match status" value="1"/>
</dbReference>
<keyword evidence="2" id="KW-0560">Oxidoreductase</keyword>
<proteinExistence type="inferred from homology"/>
<dbReference type="CDD" id="cd11029">
    <property type="entry name" value="CYP107-like"/>
    <property type="match status" value="1"/>
</dbReference>
<dbReference type="EC" id="1.14.15.35" evidence="2"/>
<dbReference type="Pfam" id="PF00067">
    <property type="entry name" value="p450"/>
    <property type="match status" value="1"/>
</dbReference>
<comment type="caution">
    <text evidence="2">The sequence shown here is derived from an EMBL/GenBank/DDBJ whole genome shotgun (WGS) entry which is preliminary data.</text>
</comment>
<organism evidence="2 3">
    <name type="scientific">Amycolatopsis magusensis</name>
    <dbReference type="NCBI Taxonomy" id="882444"/>
    <lineage>
        <taxon>Bacteria</taxon>
        <taxon>Bacillati</taxon>
        <taxon>Actinomycetota</taxon>
        <taxon>Actinomycetes</taxon>
        <taxon>Pseudonocardiales</taxon>
        <taxon>Pseudonocardiaceae</taxon>
        <taxon>Amycolatopsis</taxon>
    </lineage>
</organism>
<dbReference type="PANTHER" id="PTHR46696:SF1">
    <property type="entry name" value="CYTOCHROME P450 YJIB-RELATED"/>
    <property type="match status" value="1"/>
</dbReference>
<dbReference type="SUPFAM" id="SSF48264">
    <property type="entry name" value="Cytochrome P450"/>
    <property type="match status" value="1"/>
</dbReference>
<evidence type="ECO:0000313" key="3">
    <source>
        <dbReference type="Proteomes" id="UP000741013"/>
    </source>
</evidence>
<dbReference type="InterPro" id="IPR036396">
    <property type="entry name" value="Cyt_P450_sf"/>
</dbReference>
<comment type="similarity">
    <text evidence="1">Belongs to the cytochrome P450 family.</text>
</comment>
<dbReference type="InterPro" id="IPR002397">
    <property type="entry name" value="Cyt_P450_B"/>
</dbReference>
<dbReference type="Proteomes" id="UP000741013">
    <property type="component" value="Unassembled WGS sequence"/>
</dbReference>
<dbReference type="GO" id="GO:0016491">
    <property type="term" value="F:oxidoreductase activity"/>
    <property type="evidence" value="ECO:0007669"/>
    <property type="project" value="UniProtKB-KW"/>
</dbReference>